<organism evidence="1 2">
    <name type="scientific">Magallana gigas</name>
    <name type="common">Pacific oyster</name>
    <name type="synonym">Crassostrea gigas</name>
    <dbReference type="NCBI Taxonomy" id="29159"/>
    <lineage>
        <taxon>Eukaryota</taxon>
        <taxon>Metazoa</taxon>
        <taxon>Spiralia</taxon>
        <taxon>Lophotrochozoa</taxon>
        <taxon>Mollusca</taxon>
        <taxon>Bivalvia</taxon>
        <taxon>Autobranchia</taxon>
        <taxon>Pteriomorphia</taxon>
        <taxon>Ostreida</taxon>
        <taxon>Ostreoidea</taxon>
        <taxon>Ostreidae</taxon>
        <taxon>Magallana</taxon>
    </lineage>
</organism>
<accession>A0A8W8MMI4</accession>
<dbReference type="Proteomes" id="UP000005408">
    <property type="component" value="Unassembled WGS sequence"/>
</dbReference>
<dbReference type="EnsemblMetazoa" id="G34402.1">
    <property type="protein sequence ID" value="G34402.1:cds"/>
    <property type="gene ID" value="G34402"/>
</dbReference>
<name>A0A8W8MMI4_MAGGI</name>
<sequence length="96" mass="10778">MFRSTSVYSALFHVIGLKEHQLKWLCNHLGHTGNVHETHNRATSGLIERVKIANLLLIQENNMAGQFAGQDLSEIQFEDILVKDDGKATDDVFTEA</sequence>
<reference evidence="1" key="1">
    <citation type="submission" date="2022-08" db="UniProtKB">
        <authorList>
            <consortium name="EnsemblMetazoa"/>
        </authorList>
    </citation>
    <scope>IDENTIFICATION</scope>
    <source>
        <strain evidence="1">05x7-T-G4-1.051#20</strain>
    </source>
</reference>
<dbReference type="AlphaFoldDB" id="A0A8W8MMI4"/>
<evidence type="ECO:0000313" key="2">
    <source>
        <dbReference type="Proteomes" id="UP000005408"/>
    </source>
</evidence>
<proteinExistence type="predicted"/>
<evidence type="ECO:0000313" key="1">
    <source>
        <dbReference type="EnsemblMetazoa" id="G34402.1:cds"/>
    </source>
</evidence>
<protein>
    <submittedName>
        <fullName evidence="1">Uncharacterized protein</fullName>
    </submittedName>
</protein>
<keyword evidence="2" id="KW-1185">Reference proteome</keyword>